<keyword evidence="1" id="KW-0472">Membrane</keyword>
<name>A0A2K9IZ63_9BACI</name>
<sequence length="139" mass="15238">MKNKKYIIALTVLSAFLFSALIIAGSLSPLSEMGDNVNQFNSVGMWLSIAMILFFYLIPVILYAIGLNWIKIIMAIFCVIGIVILLSTIVIVLIIGLVNHNMLQLSSVLIVSILGVIINIVWLIVAFWKNRGKASGLSS</sequence>
<reference evidence="3 5" key="3">
    <citation type="submission" date="2024-01" db="EMBL/GenBank/DDBJ databases">
        <title>Survival strategy associated with biotechnological potential of Virgibacillus dokdonensis T4.6 isolated from salt-fermented shrimp paste.</title>
        <authorList>
            <person name="Doan T.V."/>
            <person name="Quach N.T."/>
            <person name="Phi Q.-T."/>
        </authorList>
    </citation>
    <scope>NUCLEOTIDE SEQUENCE [LARGE SCALE GENOMIC DNA]</scope>
    <source>
        <strain evidence="3 5">T4.6</strain>
    </source>
</reference>
<reference evidence="4" key="2">
    <citation type="submission" date="2016-11" db="EMBL/GenBank/DDBJ databases">
        <title>Complete genome sequence of Virgibacillus pantothenticus 21D, a halophilic bacterium isolated from the deep hypersaline anoxic basin Discovery in the Mediterranean Sea.</title>
        <authorList>
            <person name="Zeaiter Z."/>
            <person name="Booth J.M."/>
            <person name="Prosdocimi E.M."/>
            <person name="Mapelli F."/>
            <person name="Fusi M."/>
            <person name="Daffonchio D."/>
            <person name="Borin S."/>
            <person name="Crotti E."/>
        </authorList>
    </citation>
    <scope>NUCLEOTIDE SEQUENCE [LARGE SCALE GENOMIC DNA]</scope>
    <source>
        <strain evidence="4">21D</strain>
    </source>
</reference>
<feature type="transmembrane region" description="Helical" evidence="1">
    <location>
        <begin position="43"/>
        <end position="65"/>
    </location>
</feature>
<reference evidence="2" key="1">
    <citation type="submission" date="2016-11" db="EMBL/GenBank/DDBJ databases">
        <title>Complete genome sequence of Virgibacillus dokdonensis 21D, a halophilic bacterium isolated from the deep hypersaline anoxic basin Discovery in the Mediterranean Sea.</title>
        <authorList>
            <person name="Zeaiter Z."/>
            <person name="Booth J.M."/>
            <person name="Prosdocimi E.M."/>
            <person name="Mapelli F."/>
            <person name="Fusi M."/>
            <person name="Daffonchio D."/>
            <person name="Borin S."/>
            <person name="Crotti E."/>
        </authorList>
    </citation>
    <scope>NUCLEOTIDE SEQUENCE</scope>
    <source>
        <strain evidence="2">21D</strain>
    </source>
</reference>
<dbReference type="InterPro" id="IPR020204">
    <property type="entry name" value="Uncharacterised_YxaJ"/>
</dbReference>
<dbReference type="RefSeq" id="WP_077702341.1">
    <property type="nucleotide sequence ID" value="NZ_CP018622.1"/>
</dbReference>
<dbReference type="KEGG" id="vpn:A21D_01875"/>
<keyword evidence="1" id="KW-0812">Transmembrane</keyword>
<evidence type="ECO:0000256" key="1">
    <source>
        <dbReference type="SAM" id="Phobius"/>
    </source>
</evidence>
<dbReference type="EMBL" id="JAZHPM010000003">
    <property type="protein sequence ID" value="MEF2290860.1"/>
    <property type="molecule type" value="Genomic_DNA"/>
</dbReference>
<evidence type="ECO:0000313" key="2">
    <source>
        <dbReference type="EMBL" id="AUJ24956.1"/>
    </source>
</evidence>
<accession>A0A2K9IZ63</accession>
<feature type="transmembrane region" description="Helical" evidence="1">
    <location>
        <begin position="104"/>
        <end position="128"/>
    </location>
</feature>
<keyword evidence="5" id="KW-1185">Reference proteome</keyword>
<evidence type="ECO:0000313" key="3">
    <source>
        <dbReference type="EMBL" id="MEF2290860.1"/>
    </source>
</evidence>
<keyword evidence="1" id="KW-1133">Transmembrane helix</keyword>
<evidence type="ECO:0000313" key="4">
    <source>
        <dbReference type="Proteomes" id="UP000234237"/>
    </source>
</evidence>
<organism evidence="2 4">
    <name type="scientific">Virgibacillus dokdonensis</name>
    <dbReference type="NCBI Taxonomy" id="302167"/>
    <lineage>
        <taxon>Bacteria</taxon>
        <taxon>Bacillati</taxon>
        <taxon>Bacillota</taxon>
        <taxon>Bacilli</taxon>
        <taxon>Bacillales</taxon>
        <taxon>Bacillaceae</taxon>
        <taxon>Virgibacillus</taxon>
    </lineage>
</organism>
<dbReference type="EMBL" id="CP018622">
    <property type="protein sequence ID" value="AUJ24956.1"/>
    <property type="molecule type" value="Genomic_DNA"/>
</dbReference>
<proteinExistence type="predicted"/>
<dbReference type="Pfam" id="PF17369">
    <property type="entry name" value="DUF5391"/>
    <property type="match status" value="1"/>
</dbReference>
<evidence type="ECO:0000313" key="5">
    <source>
        <dbReference type="Proteomes" id="UP001356080"/>
    </source>
</evidence>
<dbReference type="Proteomes" id="UP001356080">
    <property type="component" value="Unassembled WGS sequence"/>
</dbReference>
<gene>
    <name evidence="2" type="ORF">A21D_01875</name>
    <name evidence="3" type="ORF">V2W34_02390</name>
</gene>
<dbReference type="Proteomes" id="UP000234237">
    <property type="component" value="Chromosome"/>
</dbReference>
<protein>
    <submittedName>
        <fullName evidence="3">DUF5391 family protein</fullName>
    </submittedName>
</protein>
<dbReference type="AlphaFoldDB" id="A0A2K9IZ63"/>
<feature type="transmembrane region" description="Helical" evidence="1">
    <location>
        <begin position="72"/>
        <end position="98"/>
    </location>
</feature>